<accession>A0A1C3NU09</accession>
<dbReference type="EMBL" id="FLUV01000227">
    <property type="protein sequence ID" value="SBW18259.1"/>
    <property type="molecule type" value="Genomic_DNA"/>
</dbReference>
<reference evidence="3" key="1">
    <citation type="submission" date="2016-02" db="EMBL/GenBank/DDBJ databases">
        <authorList>
            <person name="Wibberg D."/>
        </authorList>
    </citation>
    <scope>NUCLEOTIDE SEQUENCE [LARGE SCALE GENOMIC DNA]</scope>
</reference>
<dbReference type="Proteomes" id="UP000199013">
    <property type="component" value="Unassembled WGS sequence"/>
</dbReference>
<proteinExistence type="predicted"/>
<name>A0A1C3NU09_9ACTN</name>
<evidence type="ECO:0000313" key="2">
    <source>
        <dbReference type="EMBL" id="SBW18259.1"/>
    </source>
</evidence>
<sequence>MTPDPGLPTLDFSDLTWADFHGLALPVSPTAGPHTLVDDRASGFAHTPLGAALAAIHVAVRTDAAVGAYIFEPTIAEQATGVDQPALLEQTRTTAAQRAVPARLTGRFSGPGFRYVGVRFDAVTPDRAVLYLATAAEDATGTTVYAAGRVELRWERGDWRVVAPPGGSWSTVTGRVASTAGFQLFPRR</sequence>
<organism evidence="2 3">
    <name type="scientific">Candidatus Protofrankia californiensis</name>
    <dbReference type="NCBI Taxonomy" id="1839754"/>
    <lineage>
        <taxon>Bacteria</taxon>
        <taxon>Bacillati</taxon>
        <taxon>Actinomycetota</taxon>
        <taxon>Actinomycetes</taxon>
        <taxon>Frankiales</taxon>
        <taxon>Frankiaceae</taxon>
        <taxon>Protofrankia</taxon>
    </lineage>
</organism>
<evidence type="ECO:0000313" key="3">
    <source>
        <dbReference type="Proteomes" id="UP000199013"/>
    </source>
</evidence>
<protein>
    <recommendedName>
        <fullName evidence="1">DUF8175 domain-containing protein</fullName>
    </recommendedName>
</protein>
<gene>
    <name evidence="2" type="ORF">FDG2_0592</name>
</gene>
<evidence type="ECO:0000259" key="1">
    <source>
        <dbReference type="Pfam" id="PF26526"/>
    </source>
</evidence>
<keyword evidence="3" id="KW-1185">Reference proteome</keyword>
<dbReference type="InterPro" id="IPR058488">
    <property type="entry name" value="DUF8175"/>
</dbReference>
<feature type="domain" description="DUF8175" evidence="1">
    <location>
        <begin position="8"/>
        <end position="182"/>
    </location>
</feature>
<dbReference type="Pfam" id="PF26526">
    <property type="entry name" value="DUF8175"/>
    <property type="match status" value="1"/>
</dbReference>
<dbReference type="AlphaFoldDB" id="A0A1C3NU09"/>